<keyword evidence="1" id="KW-0863">Zinc-finger</keyword>
<reference evidence="4 5" key="2">
    <citation type="submission" date="2018-11" db="EMBL/GenBank/DDBJ databases">
        <authorList>
            <consortium name="Pathogen Informatics"/>
        </authorList>
    </citation>
    <scope>NUCLEOTIDE SEQUENCE [LARGE SCALE GENOMIC DNA]</scope>
    <source>
        <strain evidence="4 5">NST_G2</strain>
    </source>
</reference>
<dbReference type="SMART" id="SM00355">
    <property type="entry name" value="ZnF_C2H2"/>
    <property type="match status" value="2"/>
</dbReference>
<keyword evidence="5" id="KW-1185">Reference proteome</keyword>
<evidence type="ECO:0000259" key="3">
    <source>
        <dbReference type="PROSITE" id="PS50157"/>
    </source>
</evidence>
<dbReference type="WBParaSite" id="SSLN_0001653001-mRNA-1">
    <property type="protein sequence ID" value="SSLN_0001653001-mRNA-1"/>
    <property type="gene ID" value="SSLN_0001653001"/>
</dbReference>
<dbReference type="PROSITE" id="PS00028">
    <property type="entry name" value="ZINC_FINGER_C2H2_1"/>
    <property type="match status" value="2"/>
</dbReference>
<dbReference type="Proteomes" id="UP000275846">
    <property type="component" value="Unassembled WGS sequence"/>
</dbReference>
<name>A0A183THH9_SCHSO</name>
<feature type="region of interest" description="Disordered" evidence="2">
    <location>
        <begin position="93"/>
        <end position="113"/>
    </location>
</feature>
<dbReference type="PROSITE" id="PS50157">
    <property type="entry name" value="ZINC_FINGER_C2H2_2"/>
    <property type="match status" value="2"/>
</dbReference>
<evidence type="ECO:0000256" key="1">
    <source>
        <dbReference type="PROSITE-ProRule" id="PRU00042"/>
    </source>
</evidence>
<evidence type="ECO:0000313" key="4">
    <source>
        <dbReference type="EMBL" id="VDM02313.1"/>
    </source>
</evidence>
<dbReference type="SUPFAM" id="SSF57667">
    <property type="entry name" value="beta-beta-alpha zinc fingers"/>
    <property type="match status" value="1"/>
</dbReference>
<reference evidence="6" key="1">
    <citation type="submission" date="2016-06" db="UniProtKB">
        <authorList>
            <consortium name="WormBaseParasite"/>
        </authorList>
    </citation>
    <scope>IDENTIFICATION</scope>
</reference>
<dbReference type="GO" id="GO:0008270">
    <property type="term" value="F:zinc ion binding"/>
    <property type="evidence" value="ECO:0007669"/>
    <property type="project" value="UniProtKB-KW"/>
</dbReference>
<keyword evidence="1" id="KW-0479">Metal-binding</keyword>
<accession>A0A183THH9</accession>
<feature type="domain" description="C2H2-type" evidence="3">
    <location>
        <begin position="160"/>
        <end position="187"/>
    </location>
</feature>
<dbReference type="InterPro" id="IPR036236">
    <property type="entry name" value="Znf_C2H2_sf"/>
</dbReference>
<keyword evidence="1" id="KW-0862">Zinc</keyword>
<dbReference type="EMBL" id="UYSU01040451">
    <property type="protein sequence ID" value="VDM02313.1"/>
    <property type="molecule type" value="Genomic_DNA"/>
</dbReference>
<proteinExistence type="predicted"/>
<dbReference type="InterPro" id="IPR013087">
    <property type="entry name" value="Znf_C2H2_type"/>
</dbReference>
<evidence type="ECO:0000256" key="2">
    <source>
        <dbReference type="SAM" id="MobiDB-lite"/>
    </source>
</evidence>
<protein>
    <submittedName>
        <fullName evidence="6">C2H2-type domain-containing protein</fullName>
    </submittedName>
</protein>
<feature type="domain" description="C2H2-type" evidence="3">
    <location>
        <begin position="202"/>
        <end position="229"/>
    </location>
</feature>
<dbReference type="OrthoDB" id="6317163at2759"/>
<organism evidence="6">
    <name type="scientific">Schistocephalus solidus</name>
    <name type="common">Tapeworm</name>
    <dbReference type="NCBI Taxonomy" id="70667"/>
    <lineage>
        <taxon>Eukaryota</taxon>
        <taxon>Metazoa</taxon>
        <taxon>Spiralia</taxon>
        <taxon>Lophotrochozoa</taxon>
        <taxon>Platyhelminthes</taxon>
        <taxon>Cestoda</taxon>
        <taxon>Eucestoda</taxon>
        <taxon>Diphyllobothriidea</taxon>
        <taxon>Diphyllobothriidae</taxon>
        <taxon>Schistocephalus</taxon>
    </lineage>
</organism>
<dbReference type="AlphaFoldDB" id="A0A183THH9"/>
<gene>
    <name evidence="4" type="ORF">SSLN_LOCUS15927</name>
</gene>
<evidence type="ECO:0000313" key="6">
    <source>
        <dbReference type="WBParaSite" id="SSLN_0001653001-mRNA-1"/>
    </source>
</evidence>
<sequence>MKSNRPERRTALVSLELARSKVEIAAVSETRFSEQGQLEEVCAGYTFFWSGRPKAERCEAGVAFTTRNDIVGRLPCLSQGLVGHLRTQCTNNPTIPVSTSNSANPPSDTPNLTPGINSITPTLIETISLYSSPANPTTATTPAFAFTTNITTVNDWDYLLNCPQCDRTFTSRISPVGHLRIHRIETGEPVPGAPTHSRYHRLHCTHCPRAFTHRMCLFGHMRIHDSEIHRNADNTDTSCTPSAPAILTATATPLP</sequence>
<evidence type="ECO:0000313" key="5">
    <source>
        <dbReference type="Proteomes" id="UP000275846"/>
    </source>
</evidence>
<dbReference type="Gene3D" id="3.30.160.60">
    <property type="entry name" value="Classic Zinc Finger"/>
    <property type="match status" value="1"/>
</dbReference>